<feature type="region of interest" description="Disordered" evidence="1">
    <location>
        <begin position="80"/>
        <end position="156"/>
    </location>
</feature>
<name>A0ABV8J214_9ACTN</name>
<feature type="transmembrane region" description="Helical" evidence="2">
    <location>
        <begin position="23"/>
        <end position="46"/>
    </location>
</feature>
<accession>A0ABV8J214</accession>
<proteinExistence type="predicted"/>
<reference evidence="4" key="1">
    <citation type="journal article" date="2019" name="Int. J. Syst. Evol. Microbiol.">
        <title>The Global Catalogue of Microorganisms (GCM) 10K type strain sequencing project: providing services to taxonomists for standard genome sequencing and annotation.</title>
        <authorList>
            <consortium name="The Broad Institute Genomics Platform"/>
            <consortium name="The Broad Institute Genome Sequencing Center for Infectious Disease"/>
            <person name="Wu L."/>
            <person name="Ma J."/>
        </authorList>
    </citation>
    <scope>NUCLEOTIDE SEQUENCE [LARGE SCALE GENOMIC DNA]</scope>
    <source>
        <strain evidence="4">TBRC 5832</strain>
    </source>
</reference>
<dbReference type="RefSeq" id="WP_378071454.1">
    <property type="nucleotide sequence ID" value="NZ_JBHSBL010000024.1"/>
</dbReference>
<comment type="caution">
    <text evidence="3">The sequence shown here is derived from an EMBL/GenBank/DDBJ whole genome shotgun (WGS) entry which is preliminary data.</text>
</comment>
<organism evidence="3 4">
    <name type="scientific">Actinoplanes subglobosus</name>
    <dbReference type="NCBI Taxonomy" id="1547892"/>
    <lineage>
        <taxon>Bacteria</taxon>
        <taxon>Bacillati</taxon>
        <taxon>Actinomycetota</taxon>
        <taxon>Actinomycetes</taxon>
        <taxon>Micromonosporales</taxon>
        <taxon>Micromonosporaceae</taxon>
        <taxon>Actinoplanes</taxon>
    </lineage>
</organism>
<evidence type="ECO:0000313" key="4">
    <source>
        <dbReference type="Proteomes" id="UP001595867"/>
    </source>
</evidence>
<evidence type="ECO:0000256" key="1">
    <source>
        <dbReference type="SAM" id="MobiDB-lite"/>
    </source>
</evidence>
<keyword evidence="2" id="KW-1133">Transmembrane helix</keyword>
<sequence>MTNFGLLSLHDQPPSKRPAGWKLFGGVTAAVLALCCGGFLGLGLLVDEPGTNRAAATASEEAGNPALPVVRGTSVTTEITSSPKAGAVVTPSSAPPSASPVPTRTTTKPAPLKTTSKPAPKPVVPKTSTPKTPTPTSDPTRLGITPGAFCSPEGAYGIGRKNGRLYRCRSVDGDQARWKRVRS</sequence>
<evidence type="ECO:0000256" key="2">
    <source>
        <dbReference type="SAM" id="Phobius"/>
    </source>
</evidence>
<protein>
    <submittedName>
        <fullName evidence="3">Uncharacterized protein</fullName>
    </submittedName>
</protein>
<keyword evidence="2" id="KW-0472">Membrane</keyword>
<feature type="compositionally biased region" description="Low complexity" evidence="1">
    <location>
        <begin position="100"/>
        <end position="140"/>
    </location>
</feature>
<keyword evidence="4" id="KW-1185">Reference proteome</keyword>
<dbReference type="EMBL" id="JBHSBL010000024">
    <property type="protein sequence ID" value="MFC4070582.1"/>
    <property type="molecule type" value="Genomic_DNA"/>
</dbReference>
<dbReference type="Proteomes" id="UP001595867">
    <property type="component" value="Unassembled WGS sequence"/>
</dbReference>
<keyword evidence="2" id="KW-0812">Transmembrane</keyword>
<gene>
    <name evidence="3" type="ORF">ACFO0C_37095</name>
</gene>
<evidence type="ECO:0000313" key="3">
    <source>
        <dbReference type="EMBL" id="MFC4070582.1"/>
    </source>
</evidence>